<feature type="compositionally biased region" description="Basic and acidic residues" evidence="1">
    <location>
        <begin position="93"/>
        <end position="106"/>
    </location>
</feature>
<feature type="region of interest" description="Disordered" evidence="1">
    <location>
        <begin position="93"/>
        <end position="121"/>
    </location>
</feature>
<dbReference type="EMBL" id="OZ034818">
    <property type="protein sequence ID" value="CAL1390646.1"/>
    <property type="molecule type" value="Genomic_DNA"/>
</dbReference>
<evidence type="ECO:0000256" key="1">
    <source>
        <dbReference type="SAM" id="MobiDB-lite"/>
    </source>
</evidence>
<dbReference type="Proteomes" id="UP001497516">
    <property type="component" value="Chromosome 5"/>
</dbReference>
<accession>A0AAV2EXF9</accession>
<feature type="region of interest" description="Disordered" evidence="1">
    <location>
        <begin position="20"/>
        <end position="79"/>
    </location>
</feature>
<protein>
    <submittedName>
        <fullName evidence="2">Uncharacterized protein</fullName>
    </submittedName>
</protein>
<evidence type="ECO:0000313" key="2">
    <source>
        <dbReference type="EMBL" id="CAL1390646.1"/>
    </source>
</evidence>
<name>A0AAV2EXF9_9ROSI</name>
<organism evidence="2 3">
    <name type="scientific">Linum trigynum</name>
    <dbReference type="NCBI Taxonomy" id="586398"/>
    <lineage>
        <taxon>Eukaryota</taxon>
        <taxon>Viridiplantae</taxon>
        <taxon>Streptophyta</taxon>
        <taxon>Embryophyta</taxon>
        <taxon>Tracheophyta</taxon>
        <taxon>Spermatophyta</taxon>
        <taxon>Magnoliopsida</taxon>
        <taxon>eudicotyledons</taxon>
        <taxon>Gunneridae</taxon>
        <taxon>Pentapetalae</taxon>
        <taxon>rosids</taxon>
        <taxon>fabids</taxon>
        <taxon>Malpighiales</taxon>
        <taxon>Linaceae</taxon>
        <taxon>Linum</taxon>
    </lineage>
</organism>
<reference evidence="2 3" key="1">
    <citation type="submission" date="2024-04" db="EMBL/GenBank/DDBJ databases">
        <authorList>
            <person name="Fracassetti M."/>
        </authorList>
    </citation>
    <scope>NUCLEOTIDE SEQUENCE [LARGE SCALE GENOMIC DNA]</scope>
</reference>
<evidence type="ECO:0000313" key="3">
    <source>
        <dbReference type="Proteomes" id="UP001497516"/>
    </source>
</evidence>
<gene>
    <name evidence="2" type="ORF">LTRI10_LOCUS31416</name>
</gene>
<dbReference type="AlphaFoldDB" id="A0AAV2EXF9"/>
<feature type="compositionally biased region" description="Basic residues" evidence="1">
    <location>
        <begin position="32"/>
        <end position="50"/>
    </location>
</feature>
<proteinExistence type="predicted"/>
<keyword evidence="3" id="KW-1185">Reference proteome</keyword>
<feature type="compositionally biased region" description="Basic and acidic residues" evidence="1">
    <location>
        <begin position="51"/>
        <end position="65"/>
    </location>
</feature>
<sequence>MMEGRLMRLDYYLRRLRSRMSRGRRQGGNLGGRRRGRTSGGYRRVRRSRGGRREYSAATRSEEQRVASPRIVQANNGRNSRLRWVKMMRRNREEIEKKESPKKNESDCWDPTTIISADLKQ</sequence>